<dbReference type="InterPro" id="IPR038765">
    <property type="entry name" value="Papain-like_cys_pep_sf"/>
</dbReference>
<dbReference type="SUPFAM" id="SSF54001">
    <property type="entry name" value="Cysteine proteinases"/>
    <property type="match status" value="1"/>
</dbReference>
<dbReference type="Pfam" id="PF08379">
    <property type="entry name" value="Bact_transglu_N"/>
    <property type="match status" value="1"/>
</dbReference>
<gene>
    <name evidence="2" type="ORF">FHP25_32265</name>
</gene>
<organism evidence="2 3">
    <name type="scientific">Vineibacter terrae</name>
    <dbReference type="NCBI Taxonomy" id="2586908"/>
    <lineage>
        <taxon>Bacteria</taxon>
        <taxon>Pseudomonadati</taxon>
        <taxon>Pseudomonadota</taxon>
        <taxon>Alphaproteobacteria</taxon>
        <taxon>Hyphomicrobiales</taxon>
        <taxon>Vineibacter</taxon>
    </lineage>
</organism>
<reference evidence="2 3" key="1">
    <citation type="submission" date="2019-06" db="EMBL/GenBank/DDBJ databases">
        <title>New taxonomy in bacterial strain CC-CFT640, isolated from vineyard.</title>
        <authorList>
            <person name="Lin S.-Y."/>
            <person name="Tsai C.-F."/>
            <person name="Young C.-C."/>
        </authorList>
    </citation>
    <scope>NUCLEOTIDE SEQUENCE [LARGE SCALE GENOMIC DNA]</scope>
    <source>
        <strain evidence="2 3">CC-CFT640</strain>
    </source>
</reference>
<dbReference type="InterPro" id="IPR002931">
    <property type="entry name" value="Transglutaminase-like"/>
</dbReference>
<evidence type="ECO:0000313" key="2">
    <source>
        <dbReference type="EMBL" id="TXL70905.1"/>
    </source>
</evidence>
<protein>
    <submittedName>
        <fullName evidence="2">Transglutaminase family protein</fullName>
    </submittedName>
</protein>
<name>A0A5C8PAT6_9HYPH</name>
<dbReference type="RefSeq" id="WP_147851130.1">
    <property type="nucleotide sequence ID" value="NZ_VDUZ01000051.1"/>
</dbReference>
<dbReference type="PANTHER" id="PTHR33490">
    <property type="entry name" value="BLR5614 PROTEIN-RELATED"/>
    <property type="match status" value="1"/>
</dbReference>
<dbReference type="PANTHER" id="PTHR33490:SF7">
    <property type="entry name" value="BLR2979 PROTEIN"/>
    <property type="match status" value="1"/>
</dbReference>
<dbReference type="Proteomes" id="UP000321638">
    <property type="component" value="Unassembled WGS sequence"/>
</dbReference>
<feature type="domain" description="Transglutaminase-like" evidence="1">
    <location>
        <begin position="175"/>
        <end position="246"/>
    </location>
</feature>
<dbReference type="InterPro" id="IPR013589">
    <property type="entry name" value="Bac_transglu_N"/>
</dbReference>
<keyword evidence="3" id="KW-1185">Reference proteome</keyword>
<dbReference type="OrthoDB" id="9804023at2"/>
<proteinExistence type="predicted"/>
<dbReference type="AlphaFoldDB" id="A0A5C8PAT6"/>
<accession>A0A5C8PAT6</accession>
<sequence>MRYALSHRTSYRYAATVDLAQHIAHLRPRRFPGQSVADCRLLVDPAPQVATLHVDHFGNQVDSFRVEQAHTELIIEMRSEVEVLLPVPTDPALTPPWESVSASLAAAFPAVPAAAEFTYASPLVAIGPEAAAYALPSFPAGRPVLAGALDLIRRIRADFTYTPGATDISTPLDEVFARRLGVCQDFAHVGIAVLRALGLAAGYVSGYIRTYPRPGGAELRGADASHAWIAVWCGPEAGWVHLDPTNDLIARDEHVIVAWGRDFSDVSPVRGMILGGGAHHYGVSVELRPVE</sequence>
<dbReference type="EMBL" id="VDUZ01000051">
    <property type="protein sequence ID" value="TXL70905.1"/>
    <property type="molecule type" value="Genomic_DNA"/>
</dbReference>
<evidence type="ECO:0000313" key="3">
    <source>
        <dbReference type="Proteomes" id="UP000321638"/>
    </source>
</evidence>
<dbReference type="Gene3D" id="3.10.620.30">
    <property type="match status" value="1"/>
</dbReference>
<evidence type="ECO:0000259" key="1">
    <source>
        <dbReference type="SMART" id="SM00460"/>
    </source>
</evidence>
<dbReference type="Pfam" id="PF01841">
    <property type="entry name" value="Transglut_core"/>
    <property type="match status" value="1"/>
</dbReference>
<dbReference type="SMART" id="SM00460">
    <property type="entry name" value="TGc"/>
    <property type="match status" value="1"/>
</dbReference>
<comment type="caution">
    <text evidence="2">The sequence shown here is derived from an EMBL/GenBank/DDBJ whole genome shotgun (WGS) entry which is preliminary data.</text>
</comment>